<evidence type="ECO:0000313" key="1">
    <source>
        <dbReference type="EMBL" id="GIX65482.1"/>
    </source>
</evidence>
<keyword evidence="2" id="KW-1185">Reference proteome</keyword>
<protein>
    <submittedName>
        <fullName evidence="1">DNA polymerase I</fullName>
    </submittedName>
</protein>
<dbReference type="RefSeq" id="XP_067717551.1">
    <property type="nucleotide sequence ID" value="XM_067861450.1"/>
</dbReference>
<evidence type="ECO:0000313" key="2">
    <source>
        <dbReference type="Proteomes" id="UP001497744"/>
    </source>
</evidence>
<organism evidence="1 2">
    <name type="scientific">Babesia caballi</name>
    <dbReference type="NCBI Taxonomy" id="5871"/>
    <lineage>
        <taxon>Eukaryota</taxon>
        <taxon>Sar</taxon>
        <taxon>Alveolata</taxon>
        <taxon>Apicomplexa</taxon>
        <taxon>Aconoidasida</taxon>
        <taxon>Piroplasmida</taxon>
        <taxon>Babesiidae</taxon>
        <taxon>Babesia</taxon>
    </lineage>
</organism>
<dbReference type="GeneID" id="94196963"/>
<comment type="caution">
    <text evidence="1">The sequence shown here is derived from an EMBL/GenBank/DDBJ whole genome shotgun (WGS) entry which is preliminary data.</text>
</comment>
<accession>A0AAV4LZ22</accession>
<proteinExistence type="predicted"/>
<reference evidence="1 2" key="1">
    <citation type="submission" date="2021-06" db="EMBL/GenBank/DDBJ databases">
        <title>Genome sequence of Babesia caballi.</title>
        <authorList>
            <person name="Yamagishi J."/>
            <person name="Kidaka T."/>
            <person name="Ochi A."/>
        </authorList>
    </citation>
    <scope>NUCLEOTIDE SEQUENCE [LARGE SCALE GENOMIC DNA]</scope>
    <source>
        <strain evidence="1">USDA-D6B2</strain>
    </source>
</reference>
<dbReference type="Proteomes" id="UP001497744">
    <property type="component" value="Unassembled WGS sequence"/>
</dbReference>
<dbReference type="EMBL" id="BPLF01000005">
    <property type="protein sequence ID" value="GIX65482.1"/>
    <property type="molecule type" value="Genomic_DNA"/>
</dbReference>
<sequence>MGFKITDALLQSLQDLSDALNTTALNGRAKTVNTLGQTIHTLLALAKSSHNFRDNFIYVILFSLLTIQQPGHLAQSSQPKPQYRIPQAFQRTIGLPYTIESYETIAPLLIPNELPKSLGQIGNKLTTIQSLNNPLNIHNSPGCRVFDVTEKLLDFAGEGIGTTLTTTAPILPRHPQDPIDGLLQVGRAVKREVDRGEWRGI</sequence>
<name>A0AAV4LZ22_BABCB</name>
<dbReference type="AlphaFoldDB" id="A0AAV4LZ22"/>
<gene>
    <name evidence="1" type="ORF">BcabD6B2_49170</name>
</gene>